<proteinExistence type="predicted"/>
<keyword evidence="9" id="KW-0739">Sodium transport</keyword>
<dbReference type="AlphaFoldDB" id="B7FW09"/>
<name>B7FW09_PHATC</name>
<feature type="transmembrane region" description="Helical" evidence="11">
    <location>
        <begin position="22"/>
        <end position="40"/>
    </location>
</feature>
<feature type="transmembrane region" description="Helical" evidence="11">
    <location>
        <begin position="155"/>
        <end position="173"/>
    </location>
</feature>
<dbReference type="PANTHER" id="PTHR43562:SF3">
    <property type="entry name" value="SODIUM ION_PROTON EXCHANGER (EUROFUNG)"/>
    <property type="match status" value="1"/>
</dbReference>
<organism evidence="13 14">
    <name type="scientific">Phaeodactylum tricornutum (strain CCAP 1055/1)</name>
    <dbReference type="NCBI Taxonomy" id="556484"/>
    <lineage>
        <taxon>Eukaryota</taxon>
        <taxon>Sar</taxon>
        <taxon>Stramenopiles</taxon>
        <taxon>Ochrophyta</taxon>
        <taxon>Bacillariophyta</taxon>
        <taxon>Bacillariophyceae</taxon>
        <taxon>Bacillariophycidae</taxon>
        <taxon>Naviculales</taxon>
        <taxon>Phaeodactylaceae</taxon>
        <taxon>Phaeodactylum</taxon>
    </lineage>
</organism>
<keyword evidence="8 11" id="KW-0472">Membrane</keyword>
<feature type="transmembrane region" description="Helical" evidence="11">
    <location>
        <begin position="520"/>
        <end position="541"/>
    </location>
</feature>
<feature type="transmembrane region" description="Helical" evidence="11">
    <location>
        <begin position="486"/>
        <end position="508"/>
    </location>
</feature>
<comment type="subcellular location">
    <subcellularLocation>
        <location evidence="1">Membrane</location>
        <topology evidence="1">Multi-pass membrane protein</topology>
    </subcellularLocation>
</comment>
<dbReference type="GeneID" id="7199811"/>
<evidence type="ECO:0000313" key="14">
    <source>
        <dbReference type="Proteomes" id="UP000000759"/>
    </source>
</evidence>
<evidence type="ECO:0000256" key="5">
    <source>
        <dbReference type="ARBA" id="ARBA00022989"/>
    </source>
</evidence>
<dbReference type="KEGG" id="pti:PHATRDRAFT_44889"/>
<keyword evidence="4 11" id="KW-0812">Transmembrane</keyword>
<dbReference type="EMBL" id="CM000608">
    <property type="protein sequence ID" value="EEC49499.1"/>
    <property type="molecule type" value="Genomic_DNA"/>
</dbReference>
<feature type="transmembrane region" description="Helical" evidence="11">
    <location>
        <begin position="292"/>
        <end position="311"/>
    </location>
</feature>
<dbReference type="InterPro" id="IPR038770">
    <property type="entry name" value="Na+/solute_symporter_sf"/>
</dbReference>
<dbReference type="OrthoDB" id="45110at2759"/>
<feature type="transmembrane region" description="Helical" evidence="11">
    <location>
        <begin position="331"/>
        <end position="350"/>
    </location>
</feature>
<dbReference type="eggNOG" id="KOG1650">
    <property type="taxonomic scope" value="Eukaryota"/>
</dbReference>
<dbReference type="GO" id="GO:0016020">
    <property type="term" value="C:membrane"/>
    <property type="evidence" value="ECO:0007669"/>
    <property type="project" value="UniProtKB-SubCell"/>
</dbReference>
<feature type="domain" description="Cation/H+ exchanger transmembrane" evidence="12">
    <location>
        <begin position="162"/>
        <end position="538"/>
    </location>
</feature>
<feature type="transmembrane region" description="Helical" evidence="11">
    <location>
        <begin position="231"/>
        <end position="249"/>
    </location>
</feature>
<evidence type="ECO:0000313" key="13">
    <source>
        <dbReference type="EMBL" id="EEC49499.1"/>
    </source>
</evidence>
<dbReference type="PaxDb" id="2850-Phatr44889"/>
<evidence type="ECO:0000256" key="2">
    <source>
        <dbReference type="ARBA" id="ARBA00022448"/>
    </source>
</evidence>
<keyword evidence="6" id="KW-0915">Sodium</keyword>
<evidence type="ECO:0000256" key="7">
    <source>
        <dbReference type="ARBA" id="ARBA00023065"/>
    </source>
</evidence>
<gene>
    <name evidence="13" type="ORF">PHATRDRAFT_44889</name>
</gene>
<feature type="transmembrane region" description="Helical" evidence="11">
    <location>
        <begin position="199"/>
        <end position="219"/>
    </location>
</feature>
<dbReference type="Gene3D" id="1.20.1530.20">
    <property type="match status" value="1"/>
</dbReference>
<evidence type="ECO:0000256" key="11">
    <source>
        <dbReference type="SAM" id="Phobius"/>
    </source>
</evidence>
<keyword evidence="3" id="KW-0050">Antiport</keyword>
<accession>B7FW09</accession>
<evidence type="ECO:0000256" key="6">
    <source>
        <dbReference type="ARBA" id="ARBA00023053"/>
    </source>
</evidence>
<dbReference type="Proteomes" id="UP000000759">
    <property type="component" value="Chromosome 5"/>
</dbReference>
<reference evidence="14" key="2">
    <citation type="submission" date="2008-08" db="EMBL/GenBank/DDBJ databases">
        <authorList>
            <consortium name="Diatom Consortium"/>
            <person name="Grigoriev I."/>
            <person name="Grimwood J."/>
            <person name="Kuo A."/>
            <person name="Otillar R.P."/>
            <person name="Salamov A."/>
            <person name="Detter J.C."/>
            <person name="Lindquist E."/>
            <person name="Shapiro H."/>
            <person name="Lucas S."/>
            <person name="Glavina del Rio T."/>
            <person name="Pitluck S."/>
            <person name="Rokhsar D."/>
            <person name="Bowler C."/>
        </authorList>
    </citation>
    <scope>GENOME REANNOTATION</scope>
    <source>
        <strain evidence="14">CCAP 1055/1</strain>
    </source>
</reference>
<feature type="transmembrane region" description="Helical" evidence="11">
    <location>
        <begin position="362"/>
        <end position="381"/>
    </location>
</feature>
<keyword evidence="5 11" id="KW-1133">Transmembrane helix</keyword>
<feature type="region of interest" description="Disordered" evidence="10">
    <location>
        <begin position="664"/>
        <end position="694"/>
    </location>
</feature>
<keyword evidence="7" id="KW-0406">Ion transport</keyword>
<protein>
    <recommendedName>
        <fullName evidence="12">Cation/H+ exchanger transmembrane domain-containing protein</fullName>
    </recommendedName>
</protein>
<dbReference type="InParanoid" id="B7FW09"/>
<dbReference type="InterPro" id="IPR006153">
    <property type="entry name" value="Cation/H_exchanger_TM"/>
</dbReference>
<dbReference type="GO" id="GO:0006814">
    <property type="term" value="P:sodium ion transport"/>
    <property type="evidence" value="ECO:0007669"/>
    <property type="project" value="UniProtKB-KW"/>
</dbReference>
<dbReference type="RefSeq" id="XP_002178801.1">
    <property type="nucleotide sequence ID" value="XM_002178765.1"/>
</dbReference>
<feature type="compositionally biased region" description="Polar residues" evidence="10">
    <location>
        <begin position="664"/>
        <end position="675"/>
    </location>
</feature>
<sequence length="892" mass="98445">MAAKDDTGIPRFSPSSWSMRRHFGVSVVLALGFGILLLVLSSDPHSSTSYTQHTNSPVFSSRLLRLEPTWELQTRDNVSSVWKALGVSNEQRVLLRVHYSKHQPKNKRTVSDASGDWFDDSTIRSLQQLTSEDRMAAEAEELAVNVSFEDIYKTIVFITATWALGNLSTWLHMPSLVGEIMSGFLLGPPLADFCPFPEAMVLIGSFGLIGLILESGIDLDVGQLKETGKRAILMAFTGTALPLLVGMGLGRAAGQELQSSIAIGATFSPSSLGVSANVLSAGEVLNTPTGQMIVASSVVDDVLGLIMLSILDVFVRENTTAFDYCIPFISSFGYLIVLGYSGITWMPYIIEHKIMARFPEGYRELVAFCLMFLLLLVYLPLLNYSRASYLTGTFLAGLTFSQINSVHAAFAQHGRGILDWLLRIFFAATIGFQVPITRFQDGYVLKWGAKFLVPILAKMPLGLYVPRSNCKTLPEDFPYDPYWRDVWITSLALVCRGEFNFIIASFALSEGLVNPDIYSAIVFSVLCASIFGPLILARVIAYYNAKSQAYLSGSHPIERDGDTSDGFRPLYLAIQARTPIHWGLQDSFKKALDDAGLIIIDHRSWHTLGLNAIDITELFVQDTRVKVRVCACFETRKAAAAAAANSGESVAILLPIQKGQVPESATINGSATSQDTDAKDSETSSSQMEKGKTEDEIIRARCDEIKQLLSNCLLPHDTEDYVIQVSQWQTYTFDNQDLKGSDDDKKFYRFNLHQPTELIVAPSEVSAEDSLPTASEVEPLRRPALYRRSSTITVTDDPTPADEPMLSGPDLWESDEISHAMTRDGYVMSPVPGGIHRSVTAGLVGEAEHGHHPEPYHRRRITFDAALLTTHGDELETSMIKERLHGYVRPHL</sequence>
<evidence type="ECO:0000259" key="12">
    <source>
        <dbReference type="Pfam" id="PF00999"/>
    </source>
</evidence>
<keyword evidence="2" id="KW-0813">Transport</keyword>
<evidence type="ECO:0000256" key="9">
    <source>
        <dbReference type="ARBA" id="ARBA00023201"/>
    </source>
</evidence>
<dbReference type="Pfam" id="PF00999">
    <property type="entry name" value="Na_H_Exchanger"/>
    <property type="match status" value="1"/>
</dbReference>
<evidence type="ECO:0000256" key="10">
    <source>
        <dbReference type="SAM" id="MobiDB-lite"/>
    </source>
</evidence>
<reference evidence="13 14" key="1">
    <citation type="journal article" date="2008" name="Nature">
        <title>The Phaeodactylum genome reveals the evolutionary history of diatom genomes.</title>
        <authorList>
            <person name="Bowler C."/>
            <person name="Allen A.E."/>
            <person name="Badger J.H."/>
            <person name="Grimwood J."/>
            <person name="Jabbari K."/>
            <person name="Kuo A."/>
            <person name="Maheswari U."/>
            <person name="Martens C."/>
            <person name="Maumus F."/>
            <person name="Otillar R.P."/>
            <person name="Rayko E."/>
            <person name="Salamov A."/>
            <person name="Vandepoele K."/>
            <person name="Beszteri B."/>
            <person name="Gruber A."/>
            <person name="Heijde M."/>
            <person name="Katinka M."/>
            <person name="Mock T."/>
            <person name="Valentin K."/>
            <person name="Verret F."/>
            <person name="Berges J.A."/>
            <person name="Brownlee C."/>
            <person name="Cadoret J.P."/>
            <person name="Chiovitti A."/>
            <person name="Choi C.J."/>
            <person name="Coesel S."/>
            <person name="De Martino A."/>
            <person name="Detter J.C."/>
            <person name="Durkin C."/>
            <person name="Falciatore A."/>
            <person name="Fournet J."/>
            <person name="Haruta M."/>
            <person name="Huysman M.J."/>
            <person name="Jenkins B.D."/>
            <person name="Jiroutova K."/>
            <person name="Jorgensen R.E."/>
            <person name="Joubert Y."/>
            <person name="Kaplan A."/>
            <person name="Kroger N."/>
            <person name="Kroth P.G."/>
            <person name="La Roche J."/>
            <person name="Lindquist E."/>
            <person name="Lommer M."/>
            <person name="Martin-Jezequel V."/>
            <person name="Lopez P.J."/>
            <person name="Lucas S."/>
            <person name="Mangogna M."/>
            <person name="McGinnis K."/>
            <person name="Medlin L.K."/>
            <person name="Montsant A."/>
            <person name="Oudot-Le Secq M.P."/>
            <person name="Napoli C."/>
            <person name="Obornik M."/>
            <person name="Parker M.S."/>
            <person name="Petit J.L."/>
            <person name="Porcel B.M."/>
            <person name="Poulsen N."/>
            <person name="Robison M."/>
            <person name="Rychlewski L."/>
            <person name="Rynearson T.A."/>
            <person name="Schmutz J."/>
            <person name="Shapiro H."/>
            <person name="Siaut M."/>
            <person name="Stanley M."/>
            <person name="Sussman M.R."/>
            <person name="Taylor A.R."/>
            <person name="Vardi A."/>
            <person name="von Dassow P."/>
            <person name="Vyverman W."/>
            <person name="Willis A."/>
            <person name="Wyrwicz L.S."/>
            <person name="Rokhsar D.S."/>
            <person name="Weissenbach J."/>
            <person name="Armbrust E.V."/>
            <person name="Green B.R."/>
            <person name="Van de Peer Y."/>
            <person name="Grigoriev I.V."/>
        </authorList>
    </citation>
    <scope>NUCLEOTIDE SEQUENCE [LARGE SCALE GENOMIC DNA]</scope>
    <source>
        <strain evidence="13 14">CCAP 1055/1</strain>
    </source>
</reference>
<evidence type="ECO:0000256" key="3">
    <source>
        <dbReference type="ARBA" id="ARBA00022449"/>
    </source>
</evidence>
<dbReference type="GO" id="GO:0015297">
    <property type="term" value="F:antiporter activity"/>
    <property type="evidence" value="ECO:0007669"/>
    <property type="project" value="UniProtKB-KW"/>
</dbReference>
<keyword evidence="14" id="KW-1185">Reference proteome</keyword>
<evidence type="ECO:0000256" key="8">
    <source>
        <dbReference type="ARBA" id="ARBA00023136"/>
    </source>
</evidence>
<dbReference type="PANTHER" id="PTHR43562">
    <property type="entry name" value="NAPA-TYPE SODIUM/HYDROGEN ANTIPORTER"/>
    <property type="match status" value="1"/>
</dbReference>
<feature type="transmembrane region" description="Helical" evidence="11">
    <location>
        <begin position="387"/>
        <end position="410"/>
    </location>
</feature>
<evidence type="ECO:0000256" key="1">
    <source>
        <dbReference type="ARBA" id="ARBA00004141"/>
    </source>
</evidence>
<dbReference type="GO" id="GO:1902600">
    <property type="term" value="P:proton transmembrane transport"/>
    <property type="evidence" value="ECO:0007669"/>
    <property type="project" value="InterPro"/>
</dbReference>
<evidence type="ECO:0000256" key="4">
    <source>
        <dbReference type="ARBA" id="ARBA00022692"/>
    </source>
</evidence>